<evidence type="ECO:0000313" key="3">
    <source>
        <dbReference type="Proteomes" id="UP000664417"/>
    </source>
</evidence>
<comment type="caution">
    <text evidence="2">The sequence shown here is derived from an EMBL/GenBank/DDBJ whole genome shotgun (WGS) entry which is preliminary data.</text>
</comment>
<evidence type="ECO:0000313" key="2">
    <source>
        <dbReference type="EMBL" id="MBO1320355.1"/>
    </source>
</evidence>
<dbReference type="AlphaFoldDB" id="A0A8J7Q9G3"/>
<proteinExistence type="predicted"/>
<protein>
    <submittedName>
        <fullName evidence="2">Uncharacterized protein</fullName>
    </submittedName>
</protein>
<dbReference type="Proteomes" id="UP000664417">
    <property type="component" value="Unassembled WGS sequence"/>
</dbReference>
<organism evidence="2 3">
    <name type="scientific">Acanthopleuribacter pedis</name>
    <dbReference type="NCBI Taxonomy" id="442870"/>
    <lineage>
        <taxon>Bacteria</taxon>
        <taxon>Pseudomonadati</taxon>
        <taxon>Acidobacteriota</taxon>
        <taxon>Holophagae</taxon>
        <taxon>Acanthopleuribacterales</taxon>
        <taxon>Acanthopleuribacteraceae</taxon>
        <taxon>Acanthopleuribacter</taxon>
    </lineage>
</organism>
<gene>
    <name evidence="2" type="ORF">J3U88_17905</name>
</gene>
<keyword evidence="3" id="KW-1185">Reference proteome</keyword>
<dbReference type="EMBL" id="JAFREP010000016">
    <property type="protein sequence ID" value="MBO1320355.1"/>
    <property type="molecule type" value="Genomic_DNA"/>
</dbReference>
<feature type="region of interest" description="Disordered" evidence="1">
    <location>
        <begin position="58"/>
        <end position="79"/>
    </location>
</feature>
<feature type="compositionally biased region" description="Gly residues" evidence="1">
    <location>
        <begin position="69"/>
        <end position="79"/>
    </location>
</feature>
<evidence type="ECO:0000256" key="1">
    <source>
        <dbReference type="SAM" id="MobiDB-lite"/>
    </source>
</evidence>
<name>A0A8J7Q9G3_9BACT</name>
<reference evidence="2" key="1">
    <citation type="submission" date="2021-03" db="EMBL/GenBank/DDBJ databases">
        <authorList>
            <person name="Wang G."/>
        </authorList>
    </citation>
    <scope>NUCLEOTIDE SEQUENCE</scope>
    <source>
        <strain evidence="2">KCTC 12899</strain>
    </source>
</reference>
<sequence>MRIEGGLQSSPLAAYRSEITSQTKVTEANLATAFPQADAVQLSDEGINQFETLPSLASEAFPPEEPLTGNGGGGGNGDG</sequence>
<accession>A0A8J7Q9G3</accession>
<dbReference type="RefSeq" id="WP_207860309.1">
    <property type="nucleotide sequence ID" value="NZ_JAFREP010000016.1"/>
</dbReference>